<dbReference type="PANTHER" id="PTHR23225:SF2">
    <property type="entry name" value="AT09679P-RELATED"/>
    <property type="match status" value="1"/>
</dbReference>
<dbReference type="PANTHER" id="PTHR23225">
    <property type="entry name" value="ZINC FINGER PROTEIN"/>
    <property type="match status" value="1"/>
</dbReference>
<evidence type="ECO:0008006" key="4">
    <source>
        <dbReference type="Google" id="ProtNLM"/>
    </source>
</evidence>
<feature type="region of interest" description="Disordered" evidence="1">
    <location>
        <begin position="153"/>
        <end position="200"/>
    </location>
</feature>
<dbReference type="OrthoDB" id="5388486at2759"/>
<gene>
    <name evidence="2" type="ORF">AUEXF2481DRAFT_27726</name>
</gene>
<accession>A0A074YTM1</accession>
<dbReference type="Proteomes" id="UP000030641">
    <property type="component" value="Unassembled WGS sequence"/>
</dbReference>
<name>A0A074YTM1_AURSE</name>
<protein>
    <recommendedName>
        <fullName evidence="4">C2H2-type domain-containing protein</fullName>
    </recommendedName>
</protein>
<dbReference type="GO" id="GO:0003700">
    <property type="term" value="F:DNA-binding transcription factor activity"/>
    <property type="evidence" value="ECO:0007669"/>
    <property type="project" value="InterPro"/>
</dbReference>
<organism evidence="2 3">
    <name type="scientific">Aureobasidium subglaciale (strain EXF-2481)</name>
    <name type="common">Aureobasidium pullulans var. subglaciale</name>
    <dbReference type="NCBI Taxonomy" id="1043005"/>
    <lineage>
        <taxon>Eukaryota</taxon>
        <taxon>Fungi</taxon>
        <taxon>Dikarya</taxon>
        <taxon>Ascomycota</taxon>
        <taxon>Pezizomycotina</taxon>
        <taxon>Dothideomycetes</taxon>
        <taxon>Dothideomycetidae</taxon>
        <taxon>Dothideales</taxon>
        <taxon>Saccotheciaceae</taxon>
        <taxon>Aureobasidium</taxon>
    </lineage>
</organism>
<dbReference type="EMBL" id="KL584754">
    <property type="protein sequence ID" value="KEQ97487.1"/>
    <property type="molecule type" value="Genomic_DNA"/>
</dbReference>
<feature type="compositionally biased region" description="Basic and acidic residues" evidence="1">
    <location>
        <begin position="184"/>
        <end position="194"/>
    </location>
</feature>
<dbReference type="GeneID" id="25363564"/>
<dbReference type="Gene3D" id="3.30.160.60">
    <property type="entry name" value="Classic Zinc Finger"/>
    <property type="match status" value="1"/>
</dbReference>
<proteinExistence type="predicted"/>
<evidence type="ECO:0000256" key="1">
    <source>
        <dbReference type="SAM" id="MobiDB-lite"/>
    </source>
</evidence>
<dbReference type="AlphaFoldDB" id="A0A074YTM1"/>
<evidence type="ECO:0000313" key="3">
    <source>
        <dbReference type="Proteomes" id="UP000030641"/>
    </source>
</evidence>
<evidence type="ECO:0000313" key="2">
    <source>
        <dbReference type="EMBL" id="KEQ97487.1"/>
    </source>
</evidence>
<dbReference type="HOGENOM" id="CLU_674362_0_0_1"/>
<reference evidence="2 3" key="1">
    <citation type="journal article" date="2014" name="BMC Genomics">
        <title>Genome sequencing of four Aureobasidium pullulans varieties: biotechnological potential, stress tolerance, and description of new species.</title>
        <authorList>
            <person name="Gostin Ar C."/>
            <person name="Ohm R.A."/>
            <person name="Kogej T."/>
            <person name="Sonjak S."/>
            <person name="Turk M."/>
            <person name="Zajc J."/>
            <person name="Zalar P."/>
            <person name="Grube M."/>
            <person name="Sun H."/>
            <person name="Han J."/>
            <person name="Sharma A."/>
            <person name="Chiniquy J."/>
            <person name="Ngan C.Y."/>
            <person name="Lipzen A."/>
            <person name="Barry K."/>
            <person name="Grigoriev I.V."/>
            <person name="Gunde-Cimerman N."/>
        </authorList>
    </citation>
    <scope>NUCLEOTIDE SEQUENCE [LARGE SCALE GENOMIC DNA]</scope>
    <source>
        <strain evidence="2 3">EXF-2481</strain>
    </source>
</reference>
<sequence>MTTIHESEFMDLGFENQCYPTFVVNETGRTCSMQDSAYSSPRPSSSWLSSENMSDSCSGTWSSPAPSIAYSPSPRPTDYRNYYPDWSQLNSSHFTSLNQVQMPPDIPSYCQSETVYQPCHQSQYIQPHVPDAQPLIGVGDWTLPEFQTLVSESITEPSPAPSYTIAPSDVSSSASPKPRGRPLIKQEDPVEHHHNCLNSIPRKSNTKSTIAYPCPFLPYGCPSTFSSKNEWKRHLNTQHLSLSTYRCDLCIPNPSSPPSQSHQSNDFNRKDLFIQHLRRMHCDIPDTPSAHPPVKTKYNRIQILNTPDSLAERALRCYIPPPSPPISSSCIFCPSTFSGCNAWVQRTEHISRHLDRWRREGKAVPGVKEWRRDVQVEGWCLEHGVLVSRAGRDGKARVRVGRGKDRRC</sequence>
<dbReference type="InParanoid" id="A0A074YTM1"/>
<dbReference type="RefSeq" id="XP_013345813.1">
    <property type="nucleotide sequence ID" value="XM_013490359.1"/>
</dbReference>
<dbReference type="InterPro" id="IPR039970">
    <property type="entry name" value="TF_Grauzone"/>
</dbReference>
<keyword evidence="3" id="KW-1185">Reference proteome</keyword>